<evidence type="ECO:0000256" key="1">
    <source>
        <dbReference type="SAM" id="SignalP"/>
    </source>
</evidence>
<sequence>MKKPLLAVAAILLALTGLYPAHSETREQWIEIGARVHGAFGAFIPVGIRIGLDAKERLKADARGLSVTFYNGEKPPCPCVADGVMIATQASPGQGTLLISPEKAPPGMMAVVIIRNRKTGEGLKYTISDEWLPKILGWNKSGPADRFDAAMAAEGLFKSEPAP</sequence>
<feature type="chain" id="PRO_5012522905" evidence="1">
    <location>
        <begin position="24"/>
        <end position="163"/>
    </location>
</feature>
<gene>
    <name evidence="3" type="ORF">SAMN05444159_7275</name>
</gene>
<dbReference type="Proteomes" id="UP000189935">
    <property type="component" value="Chromosome I"/>
</dbReference>
<evidence type="ECO:0000313" key="3">
    <source>
        <dbReference type="EMBL" id="SHL95214.1"/>
    </source>
</evidence>
<name>A0A1M7ETX9_9BRAD</name>
<feature type="signal peptide" evidence="1">
    <location>
        <begin position="1"/>
        <end position="23"/>
    </location>
</feature>
<evidence type="ECO:0000259" key="2">
    <source>
        <dbReference type="Pfam" id="PF02663"/>
    </source>
</evidence>
<proteinExistence type="predicted"/>
<feature type="domain" description="Formylmethanofuran dehydrogenase subunit E" evidence="2">
    <location>
        <begin position="36"/>
        <end position="144"/>
    </location>
</feature>
<accession>A0A1M7ETX9</accession>
<dbReference type="SUPFAM" id="SSF143555">
    <property type="entry name" value="FwdE-like"/>
    <property type="match status" value="1"/>
</dbReference>
<dbReference type="Pfam" id="PF02663">
    <property type="entry name" value="FmdE"/>
    <property type="match status" value="1"/>
</dbReference>
<dbReference type="Gene3D" id="3.30.1330.130">
    <property type="match status" value="1"/>
</dbReference>
<dbReference type="EMBL" id="LT670844">
    <property type="protein sequence ID" value="SHL95214.1"/>
    <property type="molecule type" value="Genomic_DNA"/>
</dbReference>
<protein>
    <submittedName>
        <fullName evidence="3">FmdE, Molybdenum formylmethanofuran dehydrogenase operon</fullName>
    </submittedName>
</protein>
<organism evidence="3 4">
    <name type="scientific">Bradyrhizobium lablabi</name>
    <dbReference type="NCBI Taxonomy" id="722472"/>
    <lineage>
        <taxon>Bacteria</taxon>
        <taxon>Pseudomonadati</taxon>
        <taxon>Pseudomonadota</taxon>
        <taxon>Alphaproteobacteria</taxon>
        <taxon>Hyphomicrobiales</taxon>
        <taxon>Nitrobacteraceae</taxon>
        <taxon>Bradyrhizobium</taxon>
    </lineage>
</organism>
<dbReference type="AlphaFoldDB" id="A0A1M7ETX9"/>
<keyword evidence="1" id="KW-0732">Signal</keyword>
<evidence type="ECO:0000313" key="4">
    <source>
        <dbReference type="Proteomes" id="UP000189935"/>
    </source>
</evidence>
<dbReference type="InterPro" id="IPR003814">
    <property type="entry name" value="FmdEsu_dom"/>
</dbReference>
<reference evidence="3 4" key="1">
    <citation type="submission" date="2016-11" db="EMBL/GenBank/DDBJ databases">
        <authorList>
            <person name="Jaros S."/>
            <person name="Januszkiewicz K."/>
            <person name="Wedrychowicz H."/>
        </authorList>
    </citation>
    <scope>NUCLEOTIDE SEQUENCE [LARGE SCALE GENOMIC DNA]</scope>
    <source>
        <strain evidence="3 4">GAS499</strain>
    </source>
</reference>